<dbReference type="EMBL" id="GQ385137">
    <property type="protein sequence ID" value="ADC29333.1"/>
    <property type="molecule type" value="Genomic_DNA"/>
</dbReference>
<dbReference type="AlphaFoldDB" id="D3J0R0"/>
<dbReference type="GO" id="GO:0016853">
    <property type="term" value="F:isomerase activity"/>
    <property type="evidence" value="ECO:0007669"/>
    <property type="project" value="UniProtKB-KW"/>
</dbReference>
<proteinExistence type="predicted"/>
<organism evidence="1">
    <name type="scientific">Fucus ceranoides</name>
    <dbReference type="NCBI Taxonomy" id="87146"/>
    <lineage>
        <taxon>Eukaryota</taxon>
        <taxon>Sar</taxon>
        <taxon>Stramenopiles</taxon>
        <taxon>Ochrophyta</taxon>
        <taxon>PX clade</taxon>
        <taxon>Phaeophyceae</taxon>
        <taxon>Fucales</taxon>
        <taxon>Fucaceae</taxon>
        <taxon>Fucus</taxon>
    </lineage>
</organism>
<sequence length="70" mass="7875">IADMSSDGAMKKYSFEGEFTEDALMEFEEKFFKGQLTQTLKSEEPSEEDLEAPVKVVKGKSFSKIVMENG</sequence>
<dbReference type="EMBL" id="GQ385139">
    <property type="protein sequence ID" value="ADC29335.1"/>
    <property type="molecule type" value="Genomic_DNA"/>
</dbReference>
<feature type="non-terminal residue" evidence="1">
    <location>
        <position position="1"/>
    </location>
</feature>
<keyword evidence="1" id="KW-0413">Isomerase</keyword>
<dbReference type="EMBL" id="GQ385140">
    <property type="protein sequence ID" value="ADC29336.1"/>
    <property type="molecule type" value="Genomic_DNA"/>
</dbReference>
<dbReference type="EMBL" id="GQ385141">
    <property type="protein sequence ID" value="ADC29337.1"/>
    <property type="molecule type" value="Genomic_DNA"/>
</dbReference>
<evidence type="ECO:0000313" key="1">
    <source>
        <dbReference type="EMBL" id="ADC29333.1"/>
    </source>
</evidence>
<reference evidence="1" key="1">
    <citation type="journal article" date="2010" name="Mol. Ecol.">
        <title>Surfing the wave on a borrowed board: range expansion and spread of introgressed organellar genomes in the seaweed Fucus ceranoides L.</title>
        <authorList>
            <person name="Neiva J."/>
            <person name="Pearson G.A."/>
            <person name="Valero M."/>
            <person name="Serrao E.A."/>
        </authorList>
    </citation>
    <scope>NUCLEOTIDE SEQUENCE</scope>
</reference>
<name>D3J0R0_9PHAE</name>
<protein>
    <submittedName>
        <fullName evidence="1">Putative disulfide isomerase</fullName>
    </submittedName>
</protein>
<accession>D3J0R0</accession>
<dbReference type="Gene3D" id="3.40.30.10">
    <property type="entry name" value="Glutaredoxin"/>
    <property type="match status" value="1"/>
</dbReference>
<dbReference type="EMBL" id="GQ385138">
    <property type="protein sequence ID" value="ADC29334.1"/>
    <property type="molecule type" value="Genomic_DNA"/>
</dbReference>
<feature type="non-terminal residue" evidence="1">
    <location>
        <position position="70"/>
    </location>
</feature>